<organism evidence="1 2">
    <name type="scientific">Blautia luti</name>
    <dbReference type="NCBI Taxonomy" id="89014"/>
    <lineage>
        <taxon>Bacteria</taxon>
        <taxon>Bacillati</taxon>
        <taxon>Bacillota</taxon>
        <taxon>Clostridia</taxon>
        <taxon>Lachnospirales</taxon>
        <taxon>Lachnospiraceae</taxon>
        <taxon>Blautia</taxon>
    </lineage>
</organism>
<evidence type="ECO:0008006" key="3">
    <source>
        <dbReference type="Google" id="ProtNLM"/>
    </source>
</evidence>
<dbReference type="RefSeq" id="WP_144094003.1">
    <property type="nucleotide sequence ID" value="NZ_CABHMX010000022.1"/>
</dbReference>
<sequence>MHKVYEYNSCFSELITQYISERRNAGFMFDNPAYWLYRFDQYCSDNKIQEASISKKTVSRMGFFIGFKNKSHAK</sequence>
<evidence type="ECO:0000313" key="2">
    <source>
        <dbReference type="Proteomes" id="UP000408482"/>
    </source>
</evidence>
<reference evidence="1 2" key="1">
    <citation type="submission" date="2019-07" db="EMBL/GenBank/DDBJ databases">
        <authorList>
            <person name="Hibberd C M."/>
            <person name="Gehrig L. J."/>
            <person name="Chang H.-W."/>
            <person name="Venkatesh S."/>
        </authorList>
    </citation>
    <scope>NUCLEOTIDE SEQUENCE [LARGE SCALE GENOMIC DNA]</scope>
    <source>
        <strain evidence="1">Blautia_luti_SSTS_Bg7063</strain>
    </source>
</reference>
<dbReference type="EMBL" id="CABHNW010000095">
    <property type="protein sequence ID" value="VUX39373.1"/>
    <property type="molecule type" value="Genomic_DNA"/>
</dbReference>
<keyword evidence="2" id="KW-1185">Reference proteome</keyword>
<dbReference type="AlphaFoldDB" id="A0A564W5S9"/>
<protein>
    <recommendedName>
        <fullName evidence="3">Integrase SAM-like N-terminal domain-containing protein</fullName>
    </recommendedName>
</protein>
<gene>
    <name evidence="1" type="ORF">RSSSTS7063_03661</name>
</gene>
<evidence type="ECO:0000313" key="1">
    <source>
        <dbReference type="EMBL" id="VUX39373.1"/>
    </source>
</evidence>
<proteinExistence type="predicted"/>
<accession>A0A564W5S9</accession>
<dbReference type="Proteomes" id="UP000408482">
    <property type="component" value="Unassembled WGS sequence"/>
</dbReference>
<name>A0A564W5S9_9FIRM</name>